<organism evidence="2 3">
    <name type="scientific">Plasmodium inui San Antonio 1</name>
    <dbReference type="NCBI Taxonomy" id="1237626"/>
    <lineage>
        <taxon>Eukaryota</taxon>
        <taxon>Sar</taxon>
        <taxon>Alveolata</taxon>
        <taxon>Apicomplexa</taxon>
        <taxon>Aconoidasida</taxon>
        <taxon>Haemosporida</taxon>
        <taxon>Plasmodiidae</taxon>
        <taxon>Plasmodium</taxon>
        <taxon>Plasmodium (Plasmodium)</taxon>
    </lineage>
</organism>
<feature type="compositionally biased region" description="Basic residues" evidence="1">
    <location>
        <begin position="106"/>
        <end position="119"/>
    </location>
</feature>
<feature type="compositionally biased region" description="Basic and acidic residues" evidence="1">
    <location>
        <begin position="47"/>
        <end position="60"/>
    </location>
</feature>
<sequence>MIPHQERGDSHCKTNPKRKIAKTTLTTGSRGRIQKEGHISSNSSTSHEQRRGTPSHPAEKAKALIGIRLGLHDESKKRNSSLQICYRRKFLGGLSVEESRTETNKKKSLKLPRKLRTRPKSGEGGTISRTSAKTGTLSHKRRRESQVSLTIR</sequence>
<dbReference type="RefSeq" id="XP_008819139.1">
    <property type="nucleotide sequence ID" value="XM_008820917.1"/>
</dbReference>
<feature type="region of interest" description="Disordered" evidence="1">
    <location>
        <begin position="1"/>
        <end position="60"/>
    </location>
</feature>
<dbReference type="Proteomes" id="UP000030640">
    <property type="component" value="Unassembled WGS sequence"/>
</dbReference>
<dbReference type="EMBL" id="KI965517">
    <property type="protein sequence ID" value="EUD64280.1"/>
    <property type="molecule type" value="Genomic_DNA"/>
</dbReference>
<evidence type="ECO:0000313" key="3">
    <source>
        <dbReference type="Proteomes" id="UP000030640"/>
    </source>
</evidence>
<reference evidence="2 3" key="1">
    <citation type="submission" date="2013-02" db="EMBL/GenBank/DDBJ databases">
        <title>The Genome Sequence of Plasmodium inui San Antonio 1.</title>
        <authorList>
            <consortium name="The Broad Institute Genome Sequencing Platform"/>
            <consortium name="The Broad Institute Genome Sequencing Center for Infectious Disease"/>
            <person name="Neafsey D."/>
            <person name="Cheeseman I."/>
            <person name="Volkman S."/>
            <person name="Adams J."/>
            <person name="Walker B."/>
            <person name="Young S.K."/>
            <person name="Zeng Q."/>
            <person name="Gargeya S."/>
            <person name="Fitzgerald M."/>
            <person name="Haas B."/>
            <person name="Abouelleil A."/>
            <person name="Alvarado L."/>
            <person name="Arachchi H.M."/>
            <person name="Berlin A.M."/>
            <person name="Chapman S.B."/>
            <person name="Dewar J."/>
            <person name="Goldberg J."/>
            <person name="Griggs A."/>
            <person name="Gujja S."/>
            <person name="Hansen M."/>
            <person name="Howarth C."/>
            <person name="Imamovic A."/>
            <person name="Larimer J."/>
            <person name="McCowan C."/>
            <person name="Murphy C."/>
            <person name="Neiman D."/>
            <person name="Pearson M."/>
            <person name="Priest M."/>
            <person name="Roberts A."/>
            <person name="Saif S."/>
            <person name="Shea T."/>
            <person name="Sisk P."/>
            <person name="Sykes S."/>
            <person name="Wortman J."/>
            <person name="Nusbaum C."/>
            <person name="Birren B."/>
        </authorList>
    </citation>
    <scope>NUCLEOTIDE SEQUENCE [LARGE SCALE GENOMIC DNA]</scope>
    <source>
        <strain evidence="2 3">San Antonio 1</strain>
    </source>
</reference>
<proteinExistence type="predicted"/>
<dbReference type="AlphaFoldDB" id="W6ZYA9"/>
<dbReference type="VEuPathDB" id="PlasmoDB:C922_05346"/>
<protein>
    <submittedName>
        <fullName evidence="2">Uncharacterized protein</fullName>
    </submittedName>
</protein>
<evidence type="ECO:0000256" key="1">
    <source>
        <dbReference type="SAM" id="MobiDB-lite"/>
    </source>
</evidence>
<accession>W6ZYA9</accession>
<feature type="compositionally biased region" description="Basic and acidic residues" evidence="1">
    <location>
        <begin position="1"/>
        <end position="12"/>
    </location>
</feature>
<gene>
    <name evidence="2" type="ORF">C922_05346</name>
</gene>
<feature type="compositionally biased region" description="Polar residues" evidence="1">
    <location>
        <begin position="127"/>
        <end position="137"/>
    </location>
</feature>
<name>W6ZYA9_9APIC</name>
<evidence type="ECO:0000313" key="2">
    <source>
        <dbReference type="EMBL" id="EUD64280.1"/>
    </source>
</evidence>
<keyword evidence="3" id="KW-1185">Reference proteome</keyword>
<dbReference type="GeneID" id="20040620"/>
<feature type="region of interest" description="Disordered" evidence="1">
    <location>
        <begin position="95"/>
        <end position="152"/>
    </location>
</feature>